<evidence type="ECO:0000313" key="2">
    <source>
        <dbReference type="EMBL" id="SDT73335.1"/>
    </source>
</evidence>
<gene>
    <name evidence="2" type="ORF">SAMN04489716_6636</name>
</gene>
<reference evidence="2 3" key="1">
    <citation type="submission" date="2016-10" db="EMBL/GenBank/DDBJ databases">
        <authorList>
            <person name="de Groot N.N."/>
        </authorList>
    </citation>
    <scope>NUCLEOTIDE SEQUENCE [LARGE SCALE GENOMIC DNA]</scope>
    <source>
        <strain evidence="2 3">DSM 43941</strain>
    </source>
</reference>
<evidence type="ECO:0000313" key="3">
    <source>
        <dbReference type="Proteomes" id="UP000198688"/>
    </source>
</evidence>
<keyword evidence="1" id="KW-0812">Transmembrane</keyword>
<name>A0A1H2CS31_9ACTN</name>
<proteinExistence type="predicted"/>
<protein>
    <submittedName>
        <fullName evidence="2">Uncharacterized protein</fullName>
    </submittedName>
</protein>
<keyword evidence="1" id="KW-0472">Membrane</keyword>
<keyword evidence="1" id="KW-1133">Transmembrane helix</keyword>
<sequence length="60" mass="6278">MGFLAGVSAGTVGRRRLGFAVVMRFSPWIKTGIRYGVIGIGPVVIAIIGTRLLVMIGFAG</sequence>
<dbReference type="Proteomes" id="UP000198688">
    <property type="component" value="Chromosome I"/>
</dbReference>
<feature type="transmembrane region" description="Helical" evidence="1">
    <location>
        <begin position="33"/>
        <end position="54"/>
    </location>
</feature>
<organism evidence="2 3">
    <name type="scientific">Actinoplanes derwentensis</name>
    <dbReference type="NCBI Taxonomy" id="113562"/>
    <lineage>
        <taxon>Bacteria</taxon>
        <taxon>Bacillati</taxon>
        <taxon>Actinomycetota</taxon>
        <taxon>Actinomycetes</taxon>
        <taxon>Micromonosporales</taxon>
        <taxon>Micromonosporaceae</taxon>
        <taxon>Actinoplanes</taxon>
    </lineage>
</organism>
<evidence type="ECO:0000256" key="1">
    <source>
        <dbReference type="SAM" id="Phobius"/>
    </source>
</evidence>
<dbReference type="EMBL" id="LT629758">
    <property type="protein sequence ID" value="SDT73335.1"/>
    <property type="molecule type" value="Genomic_DNA"/>
</dbReference>
<keyword evidence="3" id="KW-1185">Reference proteome</keyword>
<dbReference type="AlphaFoldDB" id="A0A1H2CS31"/>
<accession>A0A1H2CS31</accession>